<evidence type="ECO:0000313" key="4">
    <source>
        <dbReference type="EMBL" id="MBF4163687.1"/>
    </source>
</evidence>
<dbReference type="PROSITE" id="PS50093">
    <property type="entry name" value="PKD"/>
    <property type="match status" value="1"/>
</dbReference>
<proteinExistence type="predicted"/>
<accession>A0A930Y914</accession>
<keyword evidence="2" id="KW-0732">Signal</keyword>
<organism evidence="4 5">
    <name type="scientific">Nocardioides acrostichi</name>
    <dbReference type="NCBI Taxonomy" id="2784339"/>
    <lineage>
        <taxon>Bacteria</taxon>
        <taxon>Bacillati</taxon>
        <taxon>Actinomycetota</taxon>
        <taxon>Actinomycetes</taxon>
        <taxon>Propionibacteriales</taxon>
        <taxon>Nocardioidaceae</taxon>
        <taxon>Nocardioides</taxon>
    </lineage>
</organism>
<feature type="compositionally biased region" description="Low complexity" evidence="1">
    <location>
        <begin position="43"/>
        <end position="53"/>
    </location>
</feature>
<dbReference type="InterPro" id="IPR013783">
    <property type="entry name" value="Ig-like_fold"/>
</dbReference>
<gene>
    <name evidence="4" type="ORF">ISG29_18565</name>
</gene>
<dbReference type="InterPro" id="IPR035986">
    <property type="entry name" value="PKD_dom_sf"/>
</dbReference>
<dbReference type="GO" id="GO:0005975">
    <property type="term" value="P:carbohydrate metabolic process"/>
    <property type="evidence" value="ECO:0007669"/>
    <property type="project" value="UniProtKB-ARBA"/>
</dbReference>
<feature type="signal peptide" evidence="2">
    <location>
        <begin position="1"/>
        <end position="40"/>
    </location>
</feature>
<dbReference type="Pfam" id="PF00801">
    <property type="entry name" value="PKD"/>
    <property type="match status" value="1"/>
</dbReference>
<dbReference type="CDD" id="cd00146">
    <property type="entry name" value="PKD"/>
    <property type="match status" value="1"/>
</dbReference>
<feature type="compositionally biased region" description="Polar residues" evidence="1">
    <location>
        <begin position="74"/>
        <end position="83"/>
    </location>
</feature>
<dbReference type="SUPFAM" id="SSF49299">
    <property type="entry name" value="PKD domain"/>
    <property type="match status" value="1"/>
</dbReference>
<keyword evidence="5" id="KW-1185">Reference proteome</keyword>
<evidence type="ECO:0000313" key="5">
    <source>
        <dbReference type="Proteomes" id="UP000656804"/>
    </source>
</evidence>
<name>A0A930Y914_9ACTN</name>
<dbReference type="AlphaFoldDB" id="A0A930Y914"/>
<evidence type="ECO:0000256" key="2">
    <source>
        <dbReference type="SAM" id="SignalP"/>
    </source>
</evidence>
<dbReference type="Proteomes" id="UP000656804">
    <property type="component" value="Unassembled WGS sequence"/>
</dbReference>
<feature type="region of interest" description="Disordered" evidence="1">
    <location>
        <begin position="43"/>
        <end position="90"/>
    </location>
</feature>
<reference evidence="4" key="1">
    <citation type="submission" date="2020-11" db="EMBL/GenBank/DDBJ databases">
        <title>Nocardioides sp. CBS4Y-1, whole genome shotgun sequence.</title>
        <authorList>
            <person name="Tuo L."/>
        </authorList>
    </citation>
    <scope>NUCLEOTIDE SEQUENCE</scope>
    <source>
        <strain evidence="4">CBS4Y-1</strain>
    </source>
</reference>
<dbReference type="InterPro" id="IPR000601">
    <property type="entry name" value="PKD_dom"/>
</dbReference>
<sequence length="483" mass="50953">MIEPFAVARHRFVTRSRALASVTVGAALAASLVTSLAAMAPADAAAPSSNSTSMRVRPEQGYGPGGAPFVGESFTLSSDQMPTGSAPRAGWSCSVDLGDGRQVTGEWDAAASADAAPCTVQASYDQPGSYDVTMTVEDPDGATHSDTESLQVATRPSIRHDWAIQGERVTQELPPTTGHVELTFAGGVDDPGCKLEEADPSVDGSTPAVTCFTPGTHVIWANDSTGAASGELVLPVANAAPSLDHSATYRQIAGRRGVRSKEVEVVHTGDVVRYQVAHMDPGVSAEVTQGDQVTCDFADTAPGDGTDPSSGQGVELGTDVTSTSPWCSLEHVFTTPGRHTLITSAHDASGALDKRWDTLDVQFRRAEGLLTGHTEQVGRFASRMRFTRGGLGGRLVWQRPDGSVVRAGAPSSFAVWGKRTLTWRYEVFDVADGTDAASVPQAVEVRLDLRKRGWKRAMVRVVDAAGTHTIGAKRLQRMRATIG</sequence>
<feature type="chain" id="PRO_5039723718" evidence="2">
    <location>
        <begin position="41"/>
        <end position="483"/>
    </location>
</feature>
<evidence type="ECO:0000256" key="1">
    <source>
        <dbReference type="SAM" id="MobiDB-lite"/>
    </source>
</evidence>
<dbReference type="EMBL" id="JADIVZ010000014">
    <property type="protein sequence ID" value="MBF4163687.1"/>
    <property type="molecule type" value="Genomic_DNA"/>
</dbReference>
<protein>
    <submittedName>
        <fullName evidence="4">PKD domain-containing protein</fullName>
    </submittedName>
</protein>
<comment type="caution">
    <text evidence="4">The sequence shown here is derived from an EMBL/GenBank/DDBJ whole genome shotgun (WGS) entry which is preliminary data.</text>
</comment>
<dbReference type="Gene3D" id="2.60.40.10">
    <property type="entry name" value="Immunoglobulins"/>
    <property type="match status" value="1"/>
</dbReference>
<dbReference type="RefSeq" id="WP_194504951.1">
    <property type="nucleotide sequence ID" value="NZ_JADIVZ010000014.1"/>
</dbReference>
<evidence type="ECO:0000259" key="3">
    <source>
        <dbReference type="PROSITE" id="PS50093"/>
    </source>
</evidence>
<feature type="domain" description="PKD" evidence="3">
    <location>
        <begin position="100"/>
        <end position="152"/>
    </location>
</feature>